<feature type="region of interest" description="Disordered" evidence="1">
    <location>
        <begin position="237"/>
        <end position="285"/>
    </location>
</feature>
<evidence type="ECO:0000313" key="3">
    <source>
        <dbReference type="Proteomes" id="UP000031036"/>
    </source>
</evidence>
<comment type="caution">
    <text evidence="2">The sequence shown here is derived from an EMBL/GenBank/DDBJ whole genome shotgun (WGS) entry which is preliminary data.</text>
</comment>
<dbReference type="EMBL" id="JPKZ01000646">
    <property type="protein sequence ID" value="KHN86090.1"/>
    <property type="molecule type" value="Genomic_DNA"/>
</dbReference>
<name>A0A0B2VYP3_TOXCA</name>
<feature type="region of interest" description="Disordered" evidence="1">
    <location>
        <begin position="129"/>
        <end position="168"/>
    </location>
</feature>
<protein>
    <submittedName>
        <fullName evidence="2">Uncharacterized protein</fullName>
    </submittedName>
</protein>
<accession>A0A0B2VYP3</accession>
<sequence length="404" mass="43930">MQLFYQGSRITLVTKFGTIQFRGYLGFACLCFAVTHEGGEPAQNPSHPIHSAEHLVESDLKRNMFGLMLARLDEFESLTPLMITPGSVDDATSRPLRMFGSASQSPPPPRRTPTGKTLIVPLATNKGRAPLVPLLGTPDSRVTSFDNGTSKSFATIPEDDENVHSPSDTDRLDADLISIDRTSISFVDSRTLRYHCRSGLSVPTVAPEFEIPTPSYAPPPPPPDAYRPSLFVRSPKSISRREFTNVDNGSIPNSSNTRTKKSPSGDSINSFSSPPESSFGTGSPLDTSGSISDSFYLASESEVNTDAKAKLYLSDSGIQQRIGSDGSAATSELELSAIDADAQSQRKYFLHRIEEESEHLDEAVGVPTSRTFDSIASELSCISHVDSERNILIPRSISQQIWVD</sequence>
<dbReference type="OrthoDB" id="5825563at2759"/>
<feature type="compositionally biased region" description="Polar residues" evidence="1">
    <location>
        <begin position="245"/>
        <end position="269"/>
    </location>
</feature>
<dbReference type="AlphaFoldDB" id="A0A0B2VYP3"/>
<reference evidence="2 3" key="1">
    <citation type="submission" date="2014-11" db="EMBL/GenBank/DDBJ databases">
        <title>Genetic blueprint of the zoonotic pathogen Toxocara canis.</title>
        <authorList>
            <person name="Zhu X.-Q."/>
            <person name="Korhonen P.K."/>
            <person name="Cai H."/>
            <person name="Young N.D."/>
            <person name="Nejsum P."/>
            <person name="von Samson-Himmelstjerna G."/>
            <person name="Boag P.R."/>
            <person name="Tan P."/>
            <person name="Li Q."/>
            <person name="Min J."/>
            <person name="Yang Y."/>
            <person name="Wang X."/>
            <person name="Fang X."/>
            <person name="Hall R.S."/>
            <person name="Hofmann A."/>
            <person name="Sternberg P.W."/>
            <person name="Jex A.R."/>
            <person name="Gasser R.B."/>
        </authorList>
    </citation>
    <scope>NUCLEOTIDE SEQUENCE [LARGE SCALE GENOMIC DNA]</scope>
    <source>
        <strain evidence="2">PN_DK_2014</strain>
    </source>
</reference>
<dbReference type="OMA" id="CNIIIPH"/>
<proteinExistence type="predicted"/>
<organism evidence="2 3">
    <name type="scientific">Toxocara canis</name>
    <name type="common">Canine roundworm</name>
    <dbReference type="NCBI Taxonomy" id="6265"/>
    <lineage>
        <taxon>Eukaryota</taxon>
        <taxon>Metazoa</taxon>
        <taxon>Ecdysozoa</taxon>
        <taxon>Nematoda</taxon>
        <taxon>Chromadorea</taxon>
        <taxon>Rhabditida</taxon>
        <taxon>Spirurina</taxon>
        <taxon>Ascaridomorpha</taxon>
        <taxon>Ascaridoidea</taxon>
        <taxon>Toxocaridae</taxon>
        <taxon>Toxocara</taxon>
    </lineage>
</organism>
<evidence type="ECO:0000313" key="2">
    <source>
        <dbReference type="EMBL" id="KHN86090.1"/>
    </source>
</evidence>
<feature type="compositionally biased region" description="Polar residues" evidence="1">
    <location>
        <begin position="140"/>
        <end position="153"/>
    </location>
</feature>
<dbReference type="Proteomes" id="UP000031036">
    <property type="component" value="Unassembled WGS sequence"/>
</dbReference>
<feature type="compositionally biased region" description="Low complexity" evidence="1">
    <location>
        <begin position="270"/>
        <end position="284"/>
    </location>
</feature>
<gene>
    <name evidence="2" type="ORF">Tcan_17821</name>
</gene>
<evidence type="ECO:0000256" key="1">
    <source>
        <dbReference type="SAM" id="MobiDB-lite"/>
    </source>
</evidence>
<keyword evidence="3" id="KW-1185">Reference proteome</keyword>